<feature type="compositionally biased region" description="Low complexity" evidence="1">
    <location>
        <begin position="119"/>
        <end position="135"/>
    </location>
</feature>
<proteinExistence type="predicted"/>
<comment type="caution">
    <text evidence="2">The sequence shown here is derived from an EMBL/GenBank/DDBJ whole genome shotgun (WGS) entry which is preliminary data.</text>
</comment>
<evidence type="ECO:0000313" key="3">
    <source>
        <dbReference type="Proteomes" id="UP000033647"/>
    </source>
</evidence>
<dbReference type="AlphaFoldDB" id="A0A0F4GWX9"/>
<feature type="compositionally biased region" description="Basic residues" evidence="1">
    <location>
        <begin position="58"/>
        <end position="69"/>
    </location>
</feature>
<accession>A0A0F4GWX9</accession>
<dbReference type="EMBL" id="LAFY01000307">
    <property type="protein sequence ID" value="KJY00721.1"/>
    <property type="molecule type" value="Genomic_DNA"/>
</dbReference>
<feature type="region of interest" description="Disordered" evidence="1">
    <location>
        <begin position="200"/>
        <end position="235"/>
    </location>
</feature>
<organism evidence="2 3">
    <name type="scientific">Zymoseptoria brevis</name>
    <dbReference type="NCBI Taxonomy" id="1047168"/>
    <lineage>
        <taxon>Eukaryota</taxon>
        <taxon>Fungi</taxon>
        <taxon>Dikarya</taxon>
        <taxon>Ascomycota</taxon>
        <taxon>Pezizomycotina</taxon>
        <taxon>Dothideomycetes</taxon>
        <taxon>Dothideomycetidae</taxon>
        <taxon>Mycosphaerellales</taxon>
        <taxon>Mycosphaerellaceae</taxon>
        <taxon>Zymoseptoria</taxon>
    </lineage>
</organism>
<name>A0A0F4GWX9_9PEZI</name>
<sequence length="479" mass="51970">MAGFTAINNGLRPGPAAIPPKNASVNSELAESGNIPTTIASQYLGRANDEVAVPARPPAKKTRSQGKKRSSNERDSRASKRQRTSSVKDGLAVTKAGAAPKSDRAAPLKPNQKKKRTSSKPTPSSTKVSTITAESEATAAKPISIYAPSTSMDALDSTSTSTSYGYVKANGGSGILYQGPSSTASFSSGVENAMPLWDTHGTSRRREAPSISAQRGSPSFDHASNMSQFQPAHLSSHDEAIIQPGEVYVSDEEFGEIEPAALEELADAIEETAIVTPATPNKRERKLNIRDVEENDDYGGALMSFTDRQILDNLKKVAETTVKPIVREPFPNAILDRSPVHGASKSVVLRTCFRVGEAMSAGSQSVRSGNNTIIELYARVTSSWREPAPGRKQHFVFKDLYHDRQPHLEGTFELWGQAPLWDLDSKPFLSTDVQGTMCRVIARMRRDGQKWRLEVLSIWEASWEDIDVVAGIYAGSVQK</sequence>
<dbReference type="OrthoDB" id="5397183at2759"/>
<evidence type="ECO:0000313" key="2">
    <source>
        <dbReference type="EMBL" id="KJY00721.1"/>
    </source>
</evidence>
<evidence type="ECO:0000256" key="1">
    <source>
        <dbReference type="SAM" id="MobiDB-lite"/>
    </source>
</evidence>
<feature type="compositionally biased region" description="Polar residues" evidence="1">
    <location>
        <begin position="211"/>
        <end position="230"/>
    </location>
</feature>
<protein>
    <submittedName>
        <fullName evidence="2">Uncharacterized protein</fullName>
    </submittedName>
</protein>
<dbReference type="Proteomes" id="UP000033647">
    <property type="component" value="Unassembled WGS sequence"/>
</dbReference>
<feature type="compositionally biased region" description="Polar residues" evidence="1">
    <location>
        <begin position="23"/>
        <end position="33"/>
    </location>
</feature>
<keyword evidence="3" id="KW-1185">Reference proteome</keyword>
<feature type="region of interest" description="Disordered" evidence="1">
    <location>
        <begin position="1"/>
        <end position="33"/>
    </location>
</feature>
<feature type="region of interest" description="Disordered" evidence="1">
    <location>
        <begin position="46"/>
        <end position="135"/>
    </location>
</feature>
<reference evidence="2 3" key="1">
    <citation type="submission" date="2015-03" db="EMBL/GenBank/DDBJ databases">
        <title>RNA-seq based gene annotation and comparative genomics of four Zymoseptoria species reveal species-specific pathogenicity related genes and transposable element activity.</title>
        <authorList>
            <person name="Grandaubert J."/>
            <person name="Bhattacharyya A."/>
            <person name="Stukenbrock E.H."/>
        </authorList>
    </citation>
    <scope>NUCLEOTIDE SEQUENCE [LARGE SCALE GENOMIC DNA]</scope>
    <source>
        <strain evidence="2 3">Zb18110</strain>
    </source>
</reference>
<gene>
    <name evidence="2" type="ORF">TI39_contig315g00028</name>
</gene>